<keyword evidence="2" id="KW-1185">Reference proteome</keyword>
<organism evidence="1 2">
    <name type="scientific">Amycolatopsis marina</name>
    <dbReference type="NCBI Taxonomy" id="490629"/>
    <lineage>
        <taxon>Bacteria</taxon>
        <taxon>Bacillati</taxon>
        <taxon>Actinomycetota</taxon>
        <taxon>Actinomycetes</taxon>
        <taxon>Pseudonocardiales</taxon>
        <taxon>Pseudonocardiaceae</taxon>
        <taxon>Amycolatopsis</taxon>
    </lineage>
</organism>
<name>A0A1I0XIB8_9PSEU</name>
<dbReference type="STRING" id="490629.SAMN05216266_103216"/>
<evidence type="ECO:0000313" key="1">
    <source>
        <dbReference type="EMBL" id="SFB00417.1"/>
    </source>
</evidence>
<dbReference type="OrthoDB" id="3630339at2"/>
<accession>A0A1I0XIB8</accession>
<reference evidence="2" key="1">
    <citation type="submission" date="2016-10" db="EMBL/GenBank/DDBJ databases">
        <authorList>
            <person name="Varghese N."/>
            <person name="Submissions S."/>
        </authorList>
    </citation>
    <scope>NUCLEOTIDE SEQUENCE [LARGE SCALE GENOMIC DNA]</scope>
    <source>
        <strain evidence="2">CGMCC 4.3568</strain>
    </source>
</reference>
<dbReference type="AlphaFoldDB" id="A0A1I0XIB8"/>
<dbReference type="RefSeq" id="WP_091671353.1">
    <property type="nucleotide sequence ID" value="NZ_FOKG01000003.1"/>
</dbReference>
<sequence>MTTVPAALAEAYALLREDLYDHLDRAEFLAMQCTHWDTADIATARRLIPDLVDVVRAALAQHETGPHGRCRGCLRSWPCDTVVAIHRTIKDRDRALVALAAS</sequence>
<gene>
    <name evidence="1" type="ORF">SAMN05216266_103216</name>
</gene>
<protein>
    <submittedName>
        <fullName evidence="1">Uncharacterized protein</fullName>
    </submittedName>
</protein>
<proteinExistence type="predicted"/>
<dbReference type="Proteomes" id="UP000243799">
    <property type="component" value="Unassembled WGS sequence"/>
</dbReference>
<evidence type="ECO:0000313" key="2">
    <source>
        <dbReference type="Proteomes" id="UP000243799"/>
    </source>
</evidence>
<dbReference type="EMBL" id="FOKG01000003">
    <property type="protein sequence ID" value="SFB00417.1"/>
    <property type="molecule type" value="Genomic_DNA"/>
</dbReference>